<dbReference type="RefSeq" id="WP_147256592.1">
    <property type="nucleotide sequence ID" value="NZ_VIWU01000001.1"/>
</dbReference>
<dbReference type="InterPro" id="IPR019595">
    <property type="entry name" value="DUF2470"/>
</dbReference>
<sequence length="270" mass="29186">MGSTRPRRPPAPSAAERARSVAARGGTASLVGTGAPQAVPVVHHVRADGSAVLLLDDDEPVLDAIRNAPGGEFAAMLEITDHAPVELREPVRALLWITGRLRVPEPDIARRIALQVADVRPQEDLLRLGHGATLVRLDPGSAVLSDAEGTAALTPVDLAAAWPDPFCRYEGHWLAHLEESHSDVLDVLARHLPPALRDLRDARLRPLGMDRYGLRLRLEAPGRDHDVRIAWAEQATTVEELRTQMQHLIGCPMRRGVDVDPLGGSRPAAG</sequence>
<dbReference type="OrthoDB" id="3381348at2"/>
<comment type="caution">
    <text evidence="2">The sequence shown here is derived from an EMBL/GenBank/DDBJ whole genome shotgun (WGS) entry which is preliminary data.</text>
</comment>
<name>A0A561SRE1_9PSEU</name>
<dbReference type="AlphaFoldDB" id="A0A561SRE1"/>
<dbReference type="Gene3D" id="3.20.180.10">
    <property type="entry name" value="PNP-oxidase-like"/>
    <property type="match status" value="1"/>
</dbReference>
<dbReference type="Pfam" id="PF10615">
    <property type="entry name" value="DUF2470"/>
    <property type="match status" value="1"/>
</dbReference>
<dbReference type="EMBL" id="VIWU01000001">
    <property type="protein sequence ID" value="TWF77411.1"/>
    <property type="molecule type" value="Genomic_DNA"/>
</dbReference>
<dbReference type="SUPFAM" id="SSF50475">
    <property type="entry name" value="FMN-binding split barrel"/>
    <property type="match status" value="1"/>
</dbReference>
<protein>
    <submittedName>
        <fullName evidence="2">Uncharacterized protein DUF2470</fullName>
    </submittedName>
</protein>
<gene>
    <name evidence="2" type="ORF">FHX44_113320</name>
</gene>
<evidence type="ECO:0000313" key="3">
    <source>
        <dbReference type="Proteomes" id="UP000321261"/>
    </source>
</evidence>
<organism evidence="2 3">
    <name type="scientific">Pseudonocardia hierapolitana</name>
    <dbReference type="NCBI Taxonomy" id="1128676"/>
    <lineage>
        <taxon>Bacteria</taxon>
        <taxon>Bacillati</taxon>
        <taxon>Actinomycetota</taxon>
        <taxon>Actinomycetes</taxon>
        <taxon>Pseudonocardiales</taxon>
        <taxon>Pseudonocardiaceae</taxon>
        <taxon>Pseudonocardia</taxon>
    </lineage>
</organism>
<dbReference type="Proteomes" id="UP000321261">
    <property type="component" value="Unassembled WGS sequence"/>
</dbReference>
<dbReference type="InterPro" id="IPR037119">
    <property type="entry name" value="Haem_oxidase_HugZ-like_sf"/>
</dbReference>
<reference evidence="2 3" key="1">
    <citation type="submission" date="2019-06" db="EMBL/GenBank/DDBJ databases">
        <title>Sequencing the genomes of 1000 actinobacteria strains.</title>
        <authorList>
            <person name="Klenk H.-P."/>
        </authorList>
    </citation>
    <scope>NUCLEOTIDE SEQUENCE [LARGE SCALE GENOMIC DNA]</scope>
    <source>
        <strain evidence="2 3">DSM 45671</strain>
    </source>
</reference>
<feature type="domain" description="DUF2470" evidence="1">
    <location>
        <begin position="172"/>
        <end position="245"/>
    </location>
</feature>
<evidence type="ECO:0000259" key="1">
    <source>
        <dbReference type="Pfam" id="PF10615"/>
    </source>
</evidence>
<evidence type="ECO:0000313" key="2">
    <source>
        <dbReference type="EMBL" id="TWF77411.1"/>
    </source>
</evidence>
<keyword evidence="3" id="KW-1185">Reference proteome</keyword>
<proteinExistence type="predicted"/>
<accession>A0A561SRE1</accession>